<dbReference type="PROSITE" id="PS00211">
    <property type="entry name" value="ABC_TRANSPORTER_1"/>
    <property type="match status" value="1"/>
</dbReference>
<dbReference type="GO" id="GO:0016887">
    <property type="term" value="F:ATP hydrolysis activity"/>
    <property type="evidence" value="ECO:0007669"/>
    <property type="project" value="InterPro"/>
</dbReference>
<feature type="transmembrane region" description="Helical" evidence="10">
    <location>
        <begin position="1146"/>
        <end position="1167"/>
    </location>
</feature>
<name>A0A024UGY9_9STRA</name>
<evidence type="ECO:0000313" key="13">
    <source>
        <dbReference type="EMBL" id="ETW05147.1"/>
    </source>
</evidence>
<evidence type="ECO:0000256" key="7">
    <source>
        <dbReference type="ARBA" id="ARBA00022989"/>
    </source>
</evidence>
<dbReference type="SUPFAM" id="SSF90123">
    <property type="entry name" value="ABC transporter transmembrane region"/>
    <property type="match status" value="2"/>
</dbReference>
<dbReference type="Pfam" id="PF00005">
    <property type="entry name" value="ABC_tran"/>
    <property type="match status" value="2"/>
</dbReference>
<dbReference type="CDD" id="cd18579">
    <property type="entry name" value="ABC_6TM_ABCC_D1"/>
    <property type="match status" value="1"/>
</dbReference>
<dbReference type="SMART" id="SM00382">
    <property type="entry name" value="AAA"/>
    <property type="match status" value="2"/>
</dbReference>
<dbReference type="GO" id="GO:0005524">
    <property type="term" value="F:ATP binding"/>
    <property type="evidence" value="ECO:0007669"/>
    <property type="project" value="UniProtKB-KW"/>
</dbReference>
<dbReference type="CDD" id="cd18580">
    <property type="entry name" value="ABC_6TM_ABCC_D2"/>
    <property type="match status" value="1"/>
</dbReference>
<dbReference type="InterPro" id="IPR017871">
    <property type="entry name" value="ABC_transporter-like_CS"/>
</dbReference>
<accession>A0A024UGY9</accession>
<dbReference type="eggNOG" id="KOG0054">
    <property type="taxonomic scope" value="Eukaryota"/>
</dbReference>
<feature type="domain" description="ABC transmembrane type-1" evidence="12">
    <location>
        <begin position="962"/>
        <end position="1202"/>
    </location>
</feature>
<dbReference type="RefSeq" id="XP_008866586.1">
    <property type="nucleotide sequence ID" value="XM_008868364.1"/>
</dbReference>
<keyword evidence="8 10" id="KW-0472">Membrane</keyword>
<keyword evidence="4" id="KW-0677">Repeat</keyword>
<dbReference type="InterPro" id="IPR044746">
    <property type="entry name" value="ABCC_6TM_D1"/>
</dbReference>
<evidence type="ECO:0000259" key="12">
    <source>
        <dbReference type="PROSITE" id="PS50929"/>
    </source>
</evidence>
<feature type="domain" description="ABC transmembrane type-1" evidence="12">
    <location>
        <begin position="283"/>
        <end position="567"/>
    </location>
</feature>
<keyword evidence="3 10" id="KW-0812">Transmembrane</keyword>
<dbReference type="InterPro" id="IPR044726">
    <property type="entry name" value="ABCC_6TM_D2"/>
</dbReference>
<keyword evidence="7 10" id="KW-1133">Transmembrane helix</keyword>
<dbReference type="GO" id="GO:0140359">
    <property type="term" value="F:ABC-type transporter activity"/>
    <property type="evidence" value="ECO:0007669"/>
    <property type="project" value="InterPro"/>
</dbReference>
<keyword evidence="6" id="KW-0067">ATP-binding</keyword>
<keyword evidence="2" id="KW-0813">Transport</keyword>
<feature type="transmembrane region" description="Helical" evidence="10">
    <location>
        <begin position="980"/>
        <end position="1002"/>
    </location>
</feature>
<dbReference type="PROSITE" id="PS50893">
    <property type="entry name" value="ABC_TRANSPORTER_2"/>
    <property type="match status" value="2"/>
</dbReference>
<dbReference type="EMBL" id="KI913957">
    <property type="protein sequence ID" value="ETW05147.1"/>
    <property type="molecule type" value="Genomic_DNA"/>
</dbReference>
<feature type="transmembrane region" description="Helical" evidence="10">
    <location>
        <begin position="424"/>
        <end position="444"/>
    </location>
</feature>
<feature type="transmembrane region" description="Helical" evidence="10">
    <location>
        <begin position="551"/>
        <end position="570"/>
    </location>
</feature>
<protein>
    <submittedName>
        <fullName evidence="13">Uncharacterized protein</fullName>
    </submittedName>
</protein>
<dbReference type="SUPFAM" id="SSF52540">
    <property type="entry name" value="P-loop containing nucleoside triphosphate hydrolases"/>
    <property type="match status" value="2"/>
</dbReference>
<dbReference type="InterPro" id="IPR011527">
    <property type="entry name" value="ABC1_TM_dom"/>
</dbReference>
<dbReference type="FunFam" id="1.20.1560.10:FF:000013">
    <property type="entry name" value="ABC transporter C family member 2"/>
    <property type="match status" value="1"/>
</dbReference>
<proteinExistence type="predicted"/>
<evidence type="ECO:0000256" key="10">
    <source>
        <dbReference type="SAM" id="Phobius"/>
    </source>
</evidence>
<sequence>MGLQITRSFFVTPGDIKDREMTALTQWWCGPLDAAWPSHPGHINECVETSFFVATVWKLAILTWSAIVGWTTSHPPGRRDILYKITAALSLVSAVCGSVYIASLHPLYPCQVYAGTVWIVEGAHAAVVAVFAPQALRSCRYLLLLDVATRCVVFKNMAHHDKLSILDAALIADTSLGLLRTVCAFSAHWRHARSDLPSRRSVYSHPLEENAAYVSQLLFLWIWPLLRQGYAQQSLRMKDLPPVHSADATATLLPAFRARWVEFPSHSLLRHLHAVCWHSFYHAAALMMVATAAGVANPLLLHALLQALTASSAIATTQAAGLAALWCGALVVNCVFVHRFWAVAVRCGMHTRSILQQFAFEKALRLSASARQSAYSAGRIHSLIAMDAARLCDNYVVCSIHWDTWSAMVTLAVCGYFLFDLLSYAALVWLGTIGLYAPFALYFGNRIQRHSAVHQQCRDDRTTIFTQMLRGVLTVKANAYESWCEARLGHARRLELTALKWKAMHITCNKSLVLVADIFAPMLTFLVFVHVQHGHLDATTAFSALAWFNTAASPLLRLPYVLVTLVDAMVSLRRLEAFFRADERPRSALLPPPGALSSATNAHLYHAIEIKDVTCRWTEVPLATDGDDSKGRPDLFAGLTMVVPKGQFVVCCGPVGCGKSSFLELCIHMLAVSSGSVAVHGTVAYCAQTPWIQNTTVRDNILFGQPMDRMWYKMTLYMCALDEDLARWPSGDATIAGDQGCALSGGQKHRIALARAIYARRDILLLDDVLASLDTHVGHHIFTRCLCSPALAYMTKILVTNQPAFVSHAAVDRVLYFDRAEATNPGEFSIQPPPPSVFKAQGIVATTSADATPAGPSAVKGPRGRTTLPSLDVQEASPPERPDENSKTPVPPSTEPADQLLRQGALDRRVIALYLKALGSKCAVAAYAVLLVVEHSLVLGGAYCLSQWCSHDSSRASSFAQLLFISLGIAQACTSVVRKILFVVLSLASSASLHHTLVHALVHASMRFFDTTSLGVILNRCVKDIAALDEDIPYAVTKFLSNTVEIVLSLVPVTLTTPAVLLFVLVLVYPCMYMNHMYRWPARDLKRLQSMTRSPILSHFNEISQGTSTISAFDAAATVSATSMHYIDESVRSYWPSLVASQWVTVWLELLGIMIVAAAAASCVWLRSTGRLDASLVGLVFTYASQVPSRMGWMVKMVAAMEVDFVALERIDQLTTIASFHKDHRSLLSTDQQVVPERWDQPDGALHFRHVSMAYGTSAVLRDIHVDIPRHAKVAVVGRTGAGKSSLVRALLGLYPIQGTIALGSVDLATVSTTTLRQQILGFIPQDAVLVGSTVREGLVGNVSTATAQVHHVLDQVGLLEVVLQLKDGLDSSLNDVTFSVGELQLLCVARALLRPGHVLVCDEATAYMDAETDRVIHQLLVALPRTVITICHRVQHLLAFDMVLVLEQGMLVEAGAPQELLALYPKGLFASLNAERKKQVDGAL</sequence>
<feature type="domain" description="ABC transporter" evidence="11">
    <location>
        <begin position="608"/>
        <end position="844"/>
    </location>
</feature>
<dbReference type="OrthoDB" id="64391at2759"/>
<feature type="transmembrane region" description="Helical" evidence="10">
    <location>
        <begin position="113"/>
        <end position="132"/>
    </location>
</feature>
<organism evidence="13">
    <name type="scientific">Aphanomyces invadans</name>
    <dbReference type="NCBI Taxonomy" id="157072"/>
    <lineage>
        <taxon>Eukaryota</taxon>
        <taxon>Sar</taxon>
        <taxon>Stramenopiles</taxon>
        <taxon>Oomycota</taxon>
        <taxon>Saprolegniomycetes</taxon>
        <taxon>Saprolegniales</taxon>
        <taxon>Verrucalvaceae</taxon>
        <taxon>Aphanomyces</taxon>
    </lineage>
</organism>
<dbReference type="Gene3D" id="1.20.1560.10">
    <property type="entry name" value="ABC transporter type 1, transmembrane domain"/>
    <property type="match status" value="2"/>
</dbReference>
<dbReference type="InterPro" id="IPR027417">
    <property type="entry name" value="P-loop_NTPase"/>
</dbReference>
<dbReference type="GeneID" id="20081205"/>
<dbReference type="InterPro" id="IPR003439">
    <property type="entry name" value="ABC_transporter-like_ATP-bd"/>
</dbReference>
<dbReference type="CDD" id="cd03250">
    <property type="entry name" value="ABCC_MRP_domain1"/>
    <property type="match status" value="1"/>
</dbReference>
<evidence type="ECO:0000256" key="2">
    <source>
        <dbReference type="ARBA" id="ARBA00022448"/>
    </source>
</evidence>
<evidence type="ECO:0000256" key="8">
    <source>
        <dbReference type="ARBA" id="ARBA00023136"/>
    </source>
</evidence>
<feature type="transmembrane region" description="Helical" evidence="10">
    <location>
        <begin position="512"/>
        <end position="531"/>
    </location>
</feature>
<feature type="region of interest" description="Disordered" evidence="9">
    <location>
        <begin position="849"/>
        <end position="899"/>
    </location>
</feature>
<reference evidence="13" key="1">
    <citation type="submission" date="2013-12" db="EMBL/GenBank/DDBJ databases">
        <title>The Genome Sequence of Aphanomyces invadans NJM9701.</title>
        <authorList>
            <consortium name="The Broad Institute Genomics Platform"/>
            <person name="Russ C."/>
            <person name="Tyler B."/>
            <person name="van West P."/>
            <person name="Dieguez-Uribeondo J."/>
            <person name="Young S.K."/>
            <person name="Zeng Q."/>
            <person name="Gargeya S."/>
            <person name="Fitzgerald M."/>
            <person name="Abouelleil A."/>
            <person name="Alvarado L."/>
            <person name="Chapman S.B."/>
            <person name="Gainer-Dewar J."/>
            <person name="Goldberg J."/>
            <person name="Griggs A."/>
            <person name="Gujja S."/>
            <person name="Hansen M."/>
            <person name="Howarth C."/>
            <person name="Imamovic A."/>
            <person name="Ireland A."/>
            <person name="Larimer J."/>
            <person name="McCowan C."/>
            <person name="Murphy C."/>
            <person name="Pearson M."/>
            <person name="Poon T.W."/>
            <person name="Priest M."/>
            <person name="Roberts A."/>
            <person name="Saif S."/>
            <person name="Shea T."/>
            <person name="Sykes S."/>
            <person name="Wortman J."/>
            <person name="Nusbaum C."/>
            <person name="Birren B."/>
        </authorList>
    </citation>
    <scope>NUCLEOTIDE SEQUENCE [LARGE SCALE GENOMIC DNA]</scope>
    <source>
        <strain evidence="13">NJM9701</strain>
    </source>
</reference>
<feature type="transmembrane region" description="Helical" evidence="10">
    <location>
        <begin position="320"/>
        <end position="342"/>
    </location>
</feature>
<dbReference type="InterPro" id="IPR050173">
    <property type="entry name" value="ABC_transporter_C-like"/>
</dbReference>
<dbReference type="Gene3D" id="3.40.50.300">
    <property type="entry name" value="P-loop containing nucleotide triphosphate hydrolases"/>
    <property type="match status" value="2"/>
</dbReference>
<keyword evidence="5" id="KW-0547">Nucleotide-binding</keyword>
<evidence type="ECO:0000256" key="1">
    <source>
        <dbReference type="ARBA" id="ARBA00004141"/>
    </source>
</evidence>
<evidence type="ECO:0000256" key="4">
    <source>
        <dbReference type="ARBA" id="ARBA00022737"/>
    </source>
</evidence>
<evidence type="ECO:0000259" key="11">
    <source>
        <dbReference type="PROSITE" id="PS50893"/>
    </source>
</evidence>
<dbReference type="Pfam" id="PF00664">
    <property type="entry name" value="ABC_membrane"/>
    <property type="match status" value="2"/>
</dbReference>
<evidence type="ECO:0000256" key="6">
    <source>
        <dbReference type="ARBA" id="ARBA00022840"/>
    </source>
</evidence>
<dbReference type="InterPro" id="IPR036640">
    <property type="entry name" value="ABC1_TM_sf"/>
</dbReference>
<evidence type="ECO:0000256" key="5">
    <source>
        <dbReference type="ARBA" id="ARBA00022741"/>
    </source>
</evidence>
<comment type="subcellular location">
    <subcellularLocation>
        <location evidence="1">Membrane</location>
        <topology evidence="1">Multi-pass membrane protein</topology>
    </subcellularLocation>
</comment>
<feature type="transmembrane region" description="Helical" evidence="10">
    <location>
        <begin position="82"/>
        <end position="101"/>
    </location>
</feature>
<feature type="domain" description="ABC transporter" evidence="11">
    <location>
        <begin position="1246"/>
        <end position="1474"/>
    </location>
</feature>
<dbReference type="VEuPathDB" id="FungiDB:H310_04155"/>
<feature type="transmembrane region" description="Helical" evidence="10">
    <location>
        <begin position="280"/>
        <end position="300"/>
    </location>
</feature>
<feature type="transmembrane region" description="Helical" evidence="10">
    <location>
        <begin position="1046"/>
        <end position="1069"/>
    </location>
</feature>
<dbReference type="PANTHER" id="PTHR24223">
    <property type="entry name" value="ATP-BINDING CASSETTE SUB-FAMILY C"/>
    <property type="match status" value="1"/>
</dbReference>
<dbReference type="STRING" id="157072.A0A024UGY9"/>
<evidence type="ECO:0000256" key="3">
    <source>
        <dbReference type="ARBA" id="ARBA00022692"/>
    </source>
</evidence>
<dbReference type="InterPro" id="IPR003593">
    <property type="entry name" value="AAA+_ATPase"/>
</dbReference>
<feature type="transmembrane region" description="Helical" evidence="10">
    <location>
        <begin position="395"/>
        <end position="418"/>
    </location>
</feature>
<dbReference type="GO" id="GO:0016020">
    <property type="term" value="C:membrane"/>
    <property type="evidence" value="ECO:0007669"/>
    <property type="project" value="UniProtKB-SubCell"/>
</dbReference>
<evidence type="ECO:0000256" key="9">
    <source>
        <dbReference type="SAM" id="MobiDB-lite"/>
    </source>
</evidence>
<dbReference type="PROSITE" id="PS50929">
    <property type="entry name" value="ABC_TM1F"/>
    <property type="match status" value="2"/>
</dbReference>
<gene>
    <name evidence="13" type="ORF">H310_04155</name>
</gene>